<organism evidence="1 2">
    <name type="scientific">Persea americana</name>
    <name type="common">Avocado</name>
    <dbReference type="NCBI Taxonomy" id="3435"/>
    <lineage>
        <taxon>Eukaryota</taxon>
        <taxon>Viridiplantae</taxon>
        <taxon>Streptophyta</taxon>
        <taxon>Embryophyta</taxon>
        <taxon>Tracheophyta</taxon>
        <taxon>Spermatophyta</taxon>
        <taxon>Magnoliopsida</taxon>
        <taxon>Magnoliidae</taxon>
        <taxon>Laurales</taxon>
        <taxon>Lauraceae</taxon>
        <taxon>Persea</taxon>
    </lineage>
</organism>
<sequence>METISGADGSTMAVLAMPAGVADEARMLANGRQVQVWGWIIKKGRRMGILFVFVSGDVGLMEVVKVSAGLGTDGMVDGGSAVVDGGVWCSMMVSVTVDGGVWCSVMGYGDVGVRW</sequence>
<dbReference type="EMBL" id="CM056809">
    <property type="protein sequence ID" value="KAJ8649059.1"/>
    <property type="molecule type" value="Genomic_DNA"/>
</dbReference>
<evidence type="ECO:0000313" key="2">
    <source>
        <dbReference type="Proteomes" id="UP001234297"/>
    </source>
</evidence>
<evidence type="ECO:0000313" key="1">
    <source>
        <dbReference type="EMBL" id="KAJ8649059.1"/>
    </source>
</evidence>
<name>A0ACC2MTL7_PERAE</name>
<reference evidence="1 2" key="1">
    <citation type="journal article" date="2022" name="Hortic Res">
        <title>A haplotype resolved chromosomal level avocado genome allows analysis of novel avocado genes.</title>
        <authorList>
            <person name="Nath O."/>
            <person name="Fletcher S.J."/>
            <person name="Hayward A."/>
            <person name="Shaw L.M."/>
            <person name="Masouleh A.K."/>
            <person name="Furtado A."/>
            <person name="Henry R.J."/>
            <person name="Mitter N."/>
        </authorList>
    </citation>
    <scope>NUCLEOTIDE SEQUENCE [LARGE SCALE GENOMIC DNA]</scope>
    <source>
        <strain evidence="2">cv. Hass</strain>
    </source>
</reference>
<protein>
    <submittedName>
        <fullName evidence="1">Uncharacterized protein</fullName>
    </submittedName>
</protein>
<proteinExistence type="predicted"/>
<comment type="caution">
    <text evidence="1">The sequence shown here is derived from an EMBL/GenBank/DDBJ whole genome shotgun (WGS) entry which is preliminary data.</text>
</comment>
<accession>A0ACC2MTL7</accession>
<keyword evidence="2" id="KW-1185">Reference proteome</keyword>
<gene>
    <name evidence="1" type="ORF">MRB53_002082</name>
</gene>
<dbReference type="Proteomes" id="UP001234297">
    <property type="component" value="Chromosome 1"/>
</dbReference>